<keyword evidence="10" id="KW-1185">Reference proteome</keyword>
<dbReference type="PANTHER" id="PTHR32063">
    <property type="match status" value="1"/>
</dbReference>
<feature type="transmembrane region" description="Helical" evidence="8">
    <location>
        <begin position="333"/>
        <end position="352"/>
    </location>
</feature>
<dbReference type="EMBL" id="JADDOJ010000142">
    <property type="protein sequence ID" value="MBE7942791.1"/>
    <property type="molecule type" value="Genomic_DNA"/>
</dbReference>
<keyword evidence="6 8" id="KW-1133">Transmembrane helix</keyword>
<feature type="transmembrane region" description="Helical" evidence="8">
    <location>
        <begin position="897"/>
        <end position="917"/>
    </location>
</feature>
<feature type="transmembrane region" description="Helical" evidence="8">
    <location>
        <begin position="520"/>
        <end position="546"/>
    </location>
</feature>
<feature type="transmembrane region" description="Helical" evidence="8">
    <location>
        <begin position="998"/>
        <end position="1020"/>
    </location>
</feature>
<keyword evidence="7 8" id="KW-0472">Membrane</keyword>
<evidence type="ECO:0000256" key="4">
    <source>
        <dbReference type="ARBA" id="ARBA00022475"/>
    </source>
</evidence>
<evidence type="ECO:0000256" key="2">
    <source>
        <dbReference type="ARBA" id="ARBA00010942"/>
    </source>
</evidence>
<evidence type="ECO:0000256" key="6">
    <source>
        <dbReference type="ARBA" id="ARBA00022989"/>
    </source>
</evidence>
<dbReference type="InterPro" id="IPR001036">
    <property type="entry name" value="Acrflvin-R"/>
</dbReference>
<dbReference type="Gene3D" id="3.30.70.1320">
    <property type="entry name" value="Multidrug efflux transporter AcrB pore domain like"/>
    <property type="match status" value="1"/>
</dbReference>
<organism evidence="9 10">
    <name type="scientific">Ramlibacter aquaticus</name>
    <dbReference type="NCBI Taxonomy" id="2780094"/>
    <lineage>
        <taxon>Bacteria</taxon>
        <taxon>Pseudomonadati</taxon>
        <taxon>Pseudomonadota</taxon>
        <taxon>Betaproteobacteria</taxon>
        <taxon>Burkholderiales</taxon>
        <taxon>Comamonadaceae</taxon>
        <taxon>Ramlibacter</taxon>
    </lineage>
</organism>
<evidence type="ECO:0000256" key="7">
    <source>
        <dbReference type="ARBA" id="ARBA00023136"/>
    </source>
</evidence>
<comment type="subcellular location">
    <subcellularLocation>
        <location evidence="1">Cell membrane</location>
        <topology evidence="1">Multi-pass membrane protein</topology>
    </subcellularLocation>
</comment>
<dbReference type="Gene3D" id="3.30.70.1430">
    <property type="entry name" value="Multidrug efflux transporter AcrB pore domain"/>
    <property type="match status" value="2"/>
</dbReference>
<dbReference type="Gene3D" id="3.30.2090.10">
    <property type="entry name" value="Multidrug efflux transporter AcrB TolC docking domain, DN and DC subdomains"/>
    <property type="match status" value="2"/>
</dbReference>
<dbReference type="SUPFAM" id="SSF82866">
    <property type="entry name" value="Multidrug efflux transporter AcrB transmembrane domain"/>
    <property type="match status" value="2"/>
</dbReference>
<dbReference type="SUPFAM" id="SSF82714">
    <property type="entry name" value="Multidrug efflux transporter AcrB TolC docking domain, DN and DC subdomains"/>
    <property type="match status" value="2"/>
</dbReference>
<proteinExistence type="inferred from homology"/>
<name>A0ABR9SKA1_9BURK</name>
<dbReference type="Gene3D" id="3.30.70.1440">
    <property type="entry name" value="Multidrug efflux transporter AcrB pore domain"/>
    <property type="match status" value="1"/>
</dbReference>
<dbReference type="Pfam" id="PF00873">
    <property type="entry name" value="ACR_tran"/>
    <property type="match status" value="1"/>
</dbReference>
<dbReference type="SUPFAM" id="SSF82693">
    <property type="entry name" value="Multidrug efflux transporter AcrB pore domain, PN1, PN2, PC1 and PC2 subdomains"/>
    <property type="match status" value="3"/>
</dbReference>
<feature type="transmembrane region" description="Helical" evidence="8">
    <location>
        <begin position="359"/>
        <end position="378"/>
    </location>
</feature>
<dbReference type="RefSeq" id="WP_193782336.1">
    <property type="nucleotide sequence ID" value="NZ_JADDOJ010000142.1"/>
</dbReference>
<evidence type="ECO:0000313" key="9">
    <source>
        <dbReference type="EMBL" id="MBE7942791.1"/>
    </source>
</evidence>
<evidence type="ECO:0000256" key="8">
    <source>
        <dbReference type="SAM" id="Phobius"/>
    </source>
</evidence>
<feature type="transmembrane region" description="Helical" evidence="8">
    <location>
        <begin position="972"/>
        <end position="992"/>
    </location>
</feature>
<keyword evidence="5 8" id="KW-0812">Transmembrane</keyword>
<dbReference type="PANTHER" id="PTHR32063:SF12">
    <property type="entry name" value="CATION EFFLUX SYSTEM PROTEIN"/>
    <property type="match status" value="1"/>
</dbReference>
<dbReference type="InterPro" id="IPR027463">
    <property type="entry name" value="AcrB_DN_DC_subdom"/>
</dbReference>
<dbReference type="InterPro" id="IPR004763">
    <property type="entry name" value="CusA-like"/>
</dbReference>
<feature type="transmembrane region" description="Helical" evidence="8">
    <location>
        <begin position="871"/>
        <end position="890"/>
    </location>
</feature>
<evidence type="ECO:0000256" key="3">
    <source>
        <dbReference type="ARBA" id="ARBA00022448"/>
    </source>
</evidence>
<keyword evidence="3" id="KW-0813">Transport</keyword>
<dbReference type="NCBIfam" id="TIGR00914">
    <property type="entry name" value="2A0601"/>
    <property type="match status" value="1"/>
</dbReference>
<reference evidence="9 10" key="1">
    <citation type="submission" date="2020-10" db="EMBL/GenBank/DDBJ databases">
        <title>Draft genome of Ramlibacter aquaticus LMG 30558.</title>
        <authorList>
            <person name="Props R."/>
        </authorList>
    </citation>
    <scope>NUCLEOTIDE SEQUENCE [LARGE SCALE GENOMIC DNA]</scope>
    <source>
        <strain evidence="9 10">LMG 30558</strain>
    </source>
</reference>
<evidence type="ECO:0000256" key="1">
    <source>
        <dbReference type="ARBA" id="ARBA00004651"/>
    </source>
</evidence>
<feature type="non-terminal residue" evidence="9">
    <location>
        <position position="1049"/>
    </location>
</feature>
<feature type="transmembrane region" description="Helical" evidence="8">
    <location>
        <begin position="471"/>
        <end position="499"/>
    </location>
</feature>
<dbReference type="Gene3D" id="1.20.1640.10">
    <property type="entry name" value="Multidrug efflux transporter AcrB transmembrane domain"/>
    <property type="match status" value="2"/>
</dbReference>
<dbReference type="Proteomes" id="UP000715965">
    <property type="component" value="Unassembled WGS sequence"/>
</dbReference>
<comment type="caution">
    <text evidence="9">The sequence shown here is derived from an EMBL/GenBank/DDBJ whole genome shotgun (WGS) entry which is preliminary data.</text>
</comment>
<sequence length="1049" mass="112018">MIDRIIVFALRQRVFVLVLAAALVAFGLLALSNLPIEAFPDVQDVQVQVVSQLPGQAPQDMERAVTLPIEREVSGIPNLVNVRSVTMSGLSVVTLTFEDGTDDWFARQQVNEKLATVNLPAGVQPQLAPLTTAVGEVYRYRIDAPGLPDVEARTLQDWVVRPALRMTPGVADVVSFGGAIREYQVLADPLALRKFQVTLDQLAQALGNGSGSAGGGLLRHGDAALVVRADGLYRSPQDIARVVVAARQGRPVLVGDVARVLVGERPRFGAVAADRLDSVVEGVVLMTKGGNPAKINEALKARIEQLQPRLPQGARITPIYDRTVLVHHTVRTVGENLLTGALLVIAVLVVFLSSWRAALIVATVIPLALLFAFILMNARGVSANLISLGAVDFGIIIDSAVVIVEALMVRLALHPTYAEATPHARGQRLGVLHHTLKDLAHPVLFSKAIIILAFVPIFSFQRVEGKIFTPVALTLSFALLGAVLLTFTLLPTLLGMTLLRAPLMEKHKPWLDRLQARYRALLAQAMAHGRLVLLGGAACVLLAVGLGTRLGSEFLPKLDEGNIWLTVTLPTSASLDTTRSVERLVRAQLLAYKEVAHVISQAGRPDDGSDPKGPNNLEILVDLKPRGEWDFADKEALVADMSAHLNGIPGIASNFSQVIEDNVEESLSGAKGEIVAKVSGPDLQVLEQKGREIAEIVSRIRGASDVDATRISGQTEVVVTPDRARLARYGLTVNDVDTLVNEALSGSTVSAFYDQERRFDVVLRMDPRWRRGMDAIGQLQLAVPGTQAGNGPGTVALADVARIEMREGVSQIQREAGARAVIVKMNLLGRDQGSFVDEARSAVAERVKLPPGYELSWGGQFENSQRAARRLMVIVPLTALMIFSLLFWAFRSMRLAGLVLGMVPFTLIGGLAALGLAGLHLSVSAAVGFIAVAGISVQNGVIMVEEVMERVRRGADSAAAVVDGAVVRLRPILMTALMAGLGLLPAALSHGIGSETQRPFACVIVGGIVSGTLFTLLALLGDGPDAQAPAFDLDRLALPTRLPLVLPGA</sequence>
<accession>A0ABR9SKA1</accession>
<evidence type="ECO:0000256" key="5">
    <source>
        <dbReference type="ARBA" id="ARBA00022692"/>
    </source>
</evidence>
<feature type="transmembrane region" description="Helical" evidence="8">
    <location>
        <begin position="439"/>
        <end position="459"/>
    </location>
</feature>
<comment type="similarity">
    <text evidence="2">Belongs to the resistance-nodulation-cell division (RND) (TC 2.A.6) family.</text>
</comment>
<gene>
    <name evidence="9" type="ORF">IM725_19655</name>
</gene>
<protein>
    <submittedName>
        <fullName evidence="9">Efflux RND transporter permease subunit</fullName>
    </submittedName>
</protein>
<dbReference type="PRINTS" id="PR00702">
    <property type="entry name" value="ACRIFLAVINRP"/>
</dbReference>
<feature type="transmembrane region" description="Helical" evidence="8">
    <location>
        <begin position="384"/>
        <end position="404"/>
    </location>
</feature>
<keyword evidence="4" id="KW-1003">Cell membrane</keyword>
<evidence type="ECO:0000313" key="10">
    <source>
        <dbReference type="Proteomes" id="UP000715965"/>
    </source>
</evidence>